<dbReference type="OrthoDB" id="69269at2759"/>
<protein>
    <recommendedName>
        <fullName evidence="2">DDHD domain-containing protein</fullName>
    </recommendedName>
</protein>
<feature type="compositionally biased region" description="Basic residues" evidence="1">
    <location>
        <begin position="49"/>
        <end position="67"/>
    </location>
</feature>
<dbReference type="AlphaFoldDB" id="A5DVB4"/>
<dbReference type="InterPro" id="IPR004177">
    <property type="entry name" value="DDHD_dom"/>
</dbReference>
<evidence type="ECO:0000313" key="4">
    <source>
        <dbReference type="Proteomes" id="UP000001996"/>
    </source>
</evidence>
<dbReference type="Pfam" id="PF23465">
    <property type="entry name" value="DUF7131"/>
    <property type="match status" value="1"/>
</dbReference>
<dbReference type="SMART" id="SM01127">
    <property type="entry name" value="DDHD"/>
    <property type="match status" value="1"/>
</dbReference>
<dbReference type="HOGENOM" id="CLU_007365_0_0_1"/>
<reference evidence="3 4" key="1">
    <citation type="journal article" date="2009" name="Nature">
        <title>Evolution of pathogenicity and sexual reproduction in eight Candida genomes.</title>
        <authorList>
            <person name="Butler G."/>
            <person name="Rasmussen M.D."/>
            <person name="Lin M.F."/>
            <person name="Santos M.A."/>
            <person name="Sakthikumar S."/>
            <person name="Munro C.A."/>
            <person name="Rheinbay E."/>
            <person name="Grabherr M."/>
            <person name="Forche A."/>
            <person name="Reedy J.L."/>
            <person name="Agrafioti I."/>
            <person name="Arnaud M.B."/>
            <person name="Bates S."/>
            <person name="Brown A.J."/>
            <person name="Brunke S."/>
            <person name="Costanzo M.C."/>
            <person name="Fitzpatrick D.A."/>
            <person name="de Groot P.W."/>
            <person name="Harris D."/>
            <person name="Hoyer L.L."/>
            <person name="Hube B."/>
            <person name="Klis F.M."/>
            <person name="Kodira C."/>
            <person name="Lennard N."/>
            <person name="Logue M.E."/>
            <person name="Martin R."/>
            <person name="Neiman A.M."/>
            <person name="Nikolaou E."/>
            <person name="Quail M.A."/>
            <person name="Quinn J."/>
            <person name="Santos M.C."/>
            <person name="Schmitzberger F.F."/>
            <person name="Sherlock G."/>
            <person name="Shah P."/>
            <person name="Silverstein K.A."/>
            <person name="Skrzypek M.S."/>
            <person name="Soll D."/>
            <person name="Staggs R."/>
            <person name="Stansfield I."/>
            <person name="Stumpf M.P."/>
            <person name="Sudbery P.E."/>
            <person name="Srikantha T."/>
            <person name="Zeng Q."/>
            <person name="Berman J."/>
            <person name="Berriman M."/>
            <person name="Heitman J."/>
            <person name="Gow N.A."/>
            <person name="Lorenz M.C."/>
            <person name="Birren B.W."/>
            <person name="Kellis M."/>
            <person name="Cuomo C.A."/>
        </authorList>
    </citation>
    <scope>NUCLEOTIDE SEQUENCE [LARGE SCALE GENOMIC DNA]</scope>
    <source>
        <strain evidence="4">ATCC 11503 / BCRC 21390 / CBS 2605 / JCM 1781 / NBRC 1676 / NRRL YB-4239</strain>
    </source>
</reference>
<dbReference type="InterPro" id="IPR057826">
    <property type="entry name" value="WWE_C20G8.02"/>
</dbReference>
<dbReference type="FunCoup" id="A5DVB4">
    <property type="interactions" value="3"/>
</dbReference>
<dbReference type="STRING" id="379508.A5DVB4"/>
<dbReference type="Proteomes" id="UP000001996">
    <property type="component" value="Unassembled WGS sequence"/>
</dbReference>
<dbReference type="GO" id="GO:0046872">
    <property type="term" value="F:metal ion binding"/>
    <property type="evidence" value="ECO:0007669"/>
    <property type="project" value="InterPro"/>
</dbReference>
<organism evidence="3 4">
    <name type="scientific">Lodderomyces elongisporus (strain ATCC 11503 / CBS 2605 / JCM 1781 / NBRC 1676 / NRRL YB-4239)</name>
    <name type="common">Yeast</name>
    <name type="synonym">Saccharomyces elongisporus</name>
    <dbReference type="NCBI Taxonomy" id="379508"/>
    <lineage>
        <taxon>Eukaryota</taxon>
        <taxon>Fungi</taxon>
        <taxon>Dikarya</taxon>
        <taxon>Ascomycota</taxon>
        <taxon>Saccharomycotina</taxon>
        <taxon>Pichiomycetes</taxon>
        <taxon>Debaryomycetaceae</taxon>
        <taxon>Candida/Lodderomyces clade</taxon>
        <taxon>Lodderomyces</taxon>
    </lineage>
</organism>
<dbReference type="OMA" id="HIQRGYS"/>
<dbReference type="GO" id="GO:0004620">
    <property type="term" value="F:phospholipase activity"/>
    <property type="evidence" value="ECO:0007669"/>
    <property type="project" value="TreeGrafter"/>
</dbReference>
<evidence type="ECO:0000313" key="3">
    <source>
        <dbReference type="EMBL" id="EDK43122.1"/>
    </source>
</evidence>
<dbReference type="InParanoid" id="A5DVB4"/>
<dbReference type="GeneID" id="5235165"/>
<proteinExistence type="predicted"/>
<dbReference type="eggNOG" id="KOG2308">
    <property type="taxonomic scope" value="Eukaryota"/>
</dbReference>
<dbReference type="VEuPathDB" id="FungiDB:LELG_01300"/>
<dbReference type="PROSITE" id="PS51043">
    <property type="entry name" value="DDHD"/>
    <property type="match status" value="1"/>
</dbReference>
<dbReference type="InterPro" id="IPR055555">
    <property type="entry name" value="PA-PLA1_DUF7131"/>
</dbReference>
<evidence type="ECO:0000256" key="1">
    <source>
        <dbReference type="SAM" id="MobiDB-lite"/>
    </source>
</evidence>
<feature type="compositionally biased region" description="Low complexity" evidence="1">
    <location>
        <begin position="32"/>
        <end position="47"/>
    </location>
</feature>
<evidence type="ECO:0000259" key="2">
    <source>
        <dbReference type="PROSITE" id="PS51043"/>
    </source>
</evidence>
<accession>A5DVB4</accession>
<feature type="compositionally biased region" description="Basic and acidic residues" evidence="1">
    <location>
        <begin position="370"/>
        <end position="382"/>
    </location>
</feature>
<gene>
    <name evidence="3" type="ORF">LELG_01300</name>
</gene>
<feature type="domain" description="DDHD" evidence="2">
    <location>
        <begin position="601"/>
        <end position="831"/>
    </location>
</feature>
<name>A5DVB4_LODEL</name>
<dbReference type="Pfam" id="PF23463">
    <property type="entry name" value="WWE_2"/>
    <property type="match status" value="1"/>
</dbReference>
<dbReference type="SUPFAM" id="SSF53474">
    <property type="entry name" value="alpha/beta-Hydrolases"/>
    <property type="match status" value="1"/>
</dbReference>
<dbReference type="Pfam" id="PF02862">
    <property type="entry name" value="DDHD"/>
    <property type="match status" value="1"/>
</dbReference>
<dbReference type="InterPro" id="IPR029058">
    <property type="entry name" value="AB_hydrolase_fold"/>
</dbReference>
<keyword evidence="4" id="KW-1185">Reference proteome</keyword>
<dbReference type="GO" id="GO:0005737">
    <property type="term" value="C:cytoplasm"/>
    <property type="evidence" value="ECO:0007669"/>
    <property type="project" value="TreeGrafter"/>
</dbReference>
<dbReference type="EMBL" id="CH981524">
    <property type="protein sequence ID" value="EDK43122.1"/>
    <property type="molecule type" value="Genomic_DNA"/>
</dbReference>
<dbReference type="PANTHER" id="PTHR23509">
    <property type="entry name" value="PA-PL1 PHOSPHOLIPASE FAMILY"/>
    <property type="match status" value="1"/>
</dbReference>
<dbReference type="KEGG" id="lel:PVL30_001271"/>
<sequence>MLCIQRASLCLPHFLHQGAISVQLYSTATNASAPKASSSSTTSSASTQTKHHNSGHSAGHSHSKHNHSNNNHKDNDNGNHHTIPKPNIRWFYASDVPISKPDWFHYKQTKEPESFIPFSQYDSRNLERGFIRSINKPIEVNEDKLFEVDVNEFQLKPVYWEGPVYEVRRGIWFNTDGIPLVNDIAREIEEGYKKVKPYLFNKVEDEKEKKKKKAKVSKEKISKFNEIQKELEKSKKKSSEVLVEKGKANVKKEEVDEKVAKEEVKQGLLQKKMDIESQRDLHRLSNGQIVLYFNKDQAVLFPADYDSDFQIDVIRYFGPNPVSLLGVDHIQRGYSEELKQTIFDKIPDNPLPGIADTFQKEFGSLLGSSLDDKKDTGQREQEMTGDENDIDDKHMQHYLEADYDQETSQTTSDREVDHLILCVHGIGQILGSTYESVNFTHSINVLRKSMKKVFEENKDYQKLAYEKGQEDKLNNRIQVLPISWRHQIDFSPRRTVEENKDNRLPTLSQINVDGIKALRNVVGDVILDVLLYYQPQYLHQIFSAVTSELNRVYKLYKEKNPNFNGKVHIFGHSLGSCIAFDILAEQSATASGDTTDILKHLDFEVDNLILAGSPLGLFKLLEGKNIAARSMMDSSYDPSKSKEVAAPKCRNLYNLFHPCDPVAYRLEPMVSPKFGDFKAVPVNFAVKGLDSQIKELASIGDEISEKILSAARWLNLTKKDGNTAKEIAKAQSIEEKAQRENALGDLITSIALSDSEEVEKSTTDSSSKSSSDRKLTKDELIQLTSLNNSGRIDYSLPMGVLDFSLVSAVSAHISYFEDENTAGFILKQLLSENQPAKKTVSLK</sequence>
<dbReference type="InterPro" id="IPR058055">
    <property type="entry name" value="PA-PLA1"/>
</dbReference>
<feature type="region of interest" description="Disordered" evidence="1">
    <location>
        <begin position="367"/>
        <end position="389"/>
    </location>
</feature>
<feature type="region of interest" description="Disordered" evidence="1">
    <location>
        <begin position="32"/>
        <end position="82"/>
    </location>
</feature>
<dbReference type="PANTHER" id="PTHR23509:SF10">
    <property type="entry name" value="LD21067P"/>
    <property type="match status" value="1"/>
</dbReference>